<evidence type="ECO:0000256" key="1">
    <source>
        <dbReference type="ARBA" id="ARBA00001968"/>
    </source>
</evidence>
<dbReference type="OrthoDB" id="5834473at2759"/>
<feature type="domain" description="DDE Tnp4" evidence="3">
    <location>
        <begin position="170"/>
        <end position="227"/>
    </location>
</feature>
<protein>
    <recommendedName>
        <fullName evidence="3">DDE Tnp4 domain-containing protein</fullName>
    </recommendedName>
</protein>
<keyword evidence="2" id="KW-0479">Metal-binding</keyword>
<evidence type="ECO:0000259" key="3">
    <source>
        <dbReference type="Pfam" id="PF13359"/>
    </source>
</evidence>
<dbReference type="STRING" id="53326.A0A016S8N2"/>
<gene>
    <name evidence="4" type="primary">Acey_s0276.g1096</name>
    <name evidence="4" type="ORF">Y032_0276g1096</name>
</gene>
<evidence type="ECO:0000313" key="5">
    <source>
        <dbReference type="Proteomes" id="UP000024635"/>
    </source>
</evidence>
<dbReference type="InterPro" id="IPR027806">
    <property type="entry name" value="HARBI1_dom"/>
</dbReference>
<dbReference type="Proteomes" id="UP000024635">
    <property type="component" value="Unassembled WGS sequence"/>
</dbReference>
<evidence type="ECO:0000313" key="4">
    <source>
        <dbReference type="EMBL" id="EYB86604.1"/>
    </source>
</evidence>
<reference evidence="5" key="1">
    <citation type="journal article" date="2015" name="Nat. Genet.">
        <title>The genome and transcriptome of the zoonotic hookworm Ancylostoma ceylanicum identify infection-specific gene families.</title>
        <authorList>
            <person name="Schwarz E.M."/>
            <person name="Hu Y."/>
            <person name="Antoshechkin I."/>
            <person name="Miller M.M."/>
            <person name="Sternberg P.W."/>
            <person name="Aroian R.V."/>
        </authorList>
    </citation>
    <scope>NUCLEOTIDE SEQUENCE</scope>
    <source>
        <strain evidence="5">HY135</strain>
    </source>
</reference>
<dbReference type="EMBL" id="JARK01001612">
    <property type="protein sequence ID" value="EYB86604.1"/>
    <property type="molecule type" value="Genomic_DNA"/>
</dbReference>
<organism evidence="4 5">
    <name type="scientific">Ancylostoma ceylanicum</name>
    <dbReference type="NCBI Taxonomy" id="53326"/>
    <lineage>
        <taxon>Eukaryota</taxon>
        <taxon>Metazoa</taxon>
        <taxon>Ecdysozoa</taxon>
        <taxon>Nematoda</taxon>
        <taxon>Chromadorea</taxon>
        <taxon>Rhabditida</taxon>
        <taxon>Rhabditina</taxon>
        <taxon>Rhabditomorpha</taxon>
        <taxon>Strongyloidea</taxon>
        <taxon>Ancylostomatidae</taxon>
        <taxon>Ancylostomatinae</taxon>
        <taxon>Ancylostoma</taxon>
    </lineage>
</organism>
<sequence>MAAIFMRTRQRRSRKIDYQRIHPILFSERNERIFYSEYRFRPTGVEKIVRMLSPLLPENGFEPWEILKLNQVVCISFRHYAPQYVRNTVQVLFTLRYLATNSHQTVIADVFGVSQNAVSDVITRVADVLNHPMIEEKFLRSWVSDEQWCLCCSRGFARQSKFTNVVGCEDGCLIRIQRPINNGNHYYCSKAYCAVNLVAVVDTLSKFTCINCGFEGRHHDSFIWLNLNRLLGSSKKDVHGLGIDSWVMQGFPTPGA</sequence>
<proteinExistence type="predicted"/>
<dbReference type="Pfam" id="PF13359">
    <property type="entry name" value="DDE_Tnp_4"/>
    <property type="match status" value="1"/>
</dbReference>
<name>A0A016S8N2_9BILA</name>
<dbReference type="GO" id="GO:0046872">
    <property type="term" value="F:metal ion binding"/>
    <property type="evidence" value="ECO:0007669"/>
    <property type="project" value="UniProtKB-KW"/>
</dbReference>
<keyword evidence="5" id="KW-1185">Reference proteome</keyword>
<dbReference type="AlphaFoldDB" id="A0A016S8N2"/>
<comment type="cofactor">
    <cofactor evidence="1">
        <name>a divalent metal cation</name>
        <dbReference type="ChEBI" id="CHEBI:60240"/>
    </cofactor>
</comment>
<evidence type="ECO:0000256" key="2">
    <source>
        <dbReference type="ARBA" id="ARBA00022723"/>
    </source>
</evidence>
<comment type="caution">
    <text evidence="4">The sequence shown here is derived from an EMBL/GenBank/DDBJ whole genome shotgun (WGS) entry which is preliminary data.</text>
</comment>
<accession>A0A016S8N2</accession>